<dbReference type="RefSeq" id="WP_188518404.1">
    <property type="nucleotide sequence ID" value="NZ_BMES01000002.1"/>
</dbReference>
<protein>
    <submittedName>
        <fullName evidence="10">Polyamine ABC transporter permease</fullName>
    </submittedName>
</protein>
<feature type="domain" description="ABC transmembrane type-1" evidence="9">
    <location>
        <begin position="66"/>
        <end position="254"/>
    </location>
</feature>
<dbReference type="InterPro" id="IPR000515">
    <property type="entry name" value="MetI-like"/>
</dbReference>
<evidence type="ECO:0000313" key="11">
    <source>
        <dbReference type="Proteomes" id="UP000603912"/>
    </source>
</evidence>
<feature type="transmembrane region" description="Helical" evidence="8">
    <location>
        <begin position="236"/>
        <end position="254"/>
    </location>
</feature>
<keyword evidence="6 8" id="KW-1133">Transmembrane helix</keyword>
<dbReference type="PROSITE" id="PS50928">
    <property type="entry name" value="ABC_TM1"/>
    <property type="match status" value="1"/>
</dbReference>
<comment type="caution">
    <text evidence="10">The sequence shown here is derived from an EMBL/GenBank/DDBJ whole genome shotgun (WGS) entry which is preliminary data.</text>
</comment>
<dbReference type="EMBL" id="BMES01000002">
    <property type="protein sequence ID" value="GGH23006.1"/>
    <property type="molecule type" value="Genomic_DNA"/>
</dbReference>
<organism evidence="10 11">
    <name type="scientific">Alsobacter metallidurans</name>
    <dbReference type="NCBI Taxonomy" id="340221"/>
    <lineage>
        <taxon>Bacteria</taxon>
        <taxon>Pseudomonadati</taxon>
        <taxon>Pseudomonadota</taxon>
        <taxon>Alphaproteobacteria</taxon>
        <taxon>Hyphomicrobiales</taxon>
        <taxon>Alsobacteraceae</taxon>
        <taxon>Alsobacter</taxon>
    </lineage>
</organism>
<feature type="transmembrane region" description="Helical" evidence="8">
    <location>
        <begin position="62"/>
        <end position="90"/>
    </location>
</feature>
<comment type="subcellular location">
    <subcellularLocation>
        <location evidence="1">Cell inner membrane</location>
        <topology evidence="1">Multi-pass membrane protein</topology>
    </subcellularLocation>
    <subcellularLocation>
        <location evidence="8">Cell membrane</location>
        <topology evidence="8">Multi-pass membrane protein</topology>
    </subcellularLocation>
</comment>
<accession>A0A917I9F1</accession>
<evidence type="ECO:0000256" key="3">
    <source>
        <dbReference type="ARBA" id="ARBA00022475"/>
    </source>
</evidence>
<gene>
    <name evidence="10" type="ORF">GCM10007036_28460</name>
</gene>
<dbReference type="GO" id="GO:0055085">
    <property type="term" value="P:transmembrane transport"/>
    <property type="evidence" value="ECO:0007669"/>
    <property type="project" value="InterPro"/>
</dbReference>
<proteinExistence type="inferred from homology"/>
<dbReference type="CDD" id="cd06261">
    <property type="entry name" value="TM_PBP2"/>
    <property type="match status" value="1"/>
</dbReference>
<reference evidence="10" key="1">
    <citation type="journal article" date="2014" name="Int. J. Syst. Evol. Microbiol.">
        <title>Complete genome sequence of Corynebacterium casei LMG S-19264T (=DSM 44701T), isolated from a smear-ripened cheese.</title>
        <authorList>
            <consortium name="US DOE Joint Genome Institute (JGI-PGF)"/>
            <person name="Walter F."/>
            <person name="Albersmeier A."/>
            <person name="Kalinowski J."/>
            <person name="Ruckert C."/>
        </authorList>
    </citation>
    <scope>NUCLEOTIDE SEQUENCE</scope>
    <source>
        <strain evidence="10">CGMCC 1.12214</strain>
    </source>
</reference>
<dbReference type="PANTHER" id="PTHR43357">
    <property type="entry name" value="INNER MEMBRANE ABC TRANSPORTER PERMEASE PROTEIN YDCV"/>
    <property type="match status" value="1"/>
</dbReference>
<name>A0A917I9F1_9HYPH</name>
<dbReference type="Pfam" id="PF00528">
    <property type="entry name" value="BPD_transp_1"/>
    <property type="match status" value="1"/>
</dbReference>
<keyword evidence="7 8" id="KW-0472">Membrane</keyword>
<dbReference type="InterPro" id="IPR035906">
    <property type="entry name" value="MetI-like_sf"/>
</dbReference>
<keyword evidence="4" id="KW-0997">Cell inner membrane</keyword>
<dbReference type="SUPFAM" id="SSF161098">
    <property type="entry name" value="MetI-like"/>
    <property type="match status" value="1"/>
</dbReference>
<dbReference type="Proteomes" id="UP000603912">
    <property type="component" value="Unassembled WGS sequence"/>
</dbReference>
<keyword evidence="5 8" id="KW-0812">Transmembrane</keyword>
<evidence type="ECO:0000256" key="4">
    <source>
        <dbReference type="ARBA" id="ARBA00022519"/>
    </source>
</evidence>
<evidence type="ECO:0000256" key="1">
    <source>
        <dbReference type="ARBA" id="ARBA00004429"/>
    </source>
</evidence>
<feature type="transmembrane region" description="Helical" evidence="8">
    <location>
        <begin position="133"/>
        <end position="150"/>
    </location>
</feature>
<keyword evidence="11" id="KW-1185">Reference proteome</keyword>
<evidence type="ECO:0000313" key="10">
    <source>
        <dbReference type="EMBL" id="GGH23006.1"/>
    </source>
</evidence>
<feature type="transmembrane region" description="Helical" evidence="8">
    <location>
        <begin position="102"/>
        <end position="121"/>
    </location>
</feature>
<reference evidence="10" key="2">
    <citation type="submission" date="2020-09" db="EMBL/GenBank/DDBJ databases">
        <authorList>
            <person name="Sun Q."/>
            <person name="Zhou Y."/>
        </authorList>
    </citation>
    <scope>NUCLEOTIDE SEQUENCE</scope>
    <source>
        <strain evidence="10">CGMCC 1.12214</strain>
    </source>
</reference>
<evidence type="ECO:0000256" key="2">
    <source>
        <dbReference type="ARBA" id="ARBA00022448"/>
    </source>
</evidence>
<keyword evidence="2 8" id="KW-0813">Transport</keyword>
<dbReference type="PANTHER" id="PTHR43357:SF4">
    <property type="entry name" value="INNER MEMBRANE ABC TRANSPORTER PERMEASE PROTEIN YDCV"/>
    <property type="match status" value="1"/>
</dbReference>
<evidence type="ECO:0000256" key="8">
    <source>
        <dbReference type="RuleBase" id="RU363032"/>
    </source>
</evidence>
<keyword evidence="3" id="KW-1003">Cell membrane</keyword>
<evidence type="ECO:0000256" key="7">
    <source>
        <dbReference type="ARBA" id="ARBA00023136"/>
    </source>
</evidence>
<dbReference type="GO" id="GO:0005886">
    <property type="term" value="C:plasma membrane"/>
    <property type="evidence" value="ECO:0007669"/>
    <property type="project" value="UniProtKB-SubCell"/>
</dbReference>
<evidence type="ECO:0000256" key="6">
    <source>
        <dbReference type="ARBA" id="ARBA00022989"/>
    </source>
</evidence>
<sequence length="266" mass="28599">MTATERLANILVWLIAGATAIFLLTPLVVTVLVSFGSSAIFTLPPPSWSLRWYQRLLVIRDLLPALLTSVQIAAISTATSLTLGGLAAIALARTRFPGRDGVVAYLTSPLMLPGLVIGIALLQGFRAIGLKDVWGSLVLAHIVVTMPYAVRTLYSALGLFDFTLIDAARTLGCSPVTAILRVLLPNLAPAFITSAIFAFLASMDNYAVSIFFTNAWTKTLPIQMLNLAEEQPDPTIAAISTLLIALVLALLVFLERIIGLRRITEI</sequence>
<dbReference type="AlphaFoldDB" id="A0A917I9F1"/>
<evidence type="ECO:0000256" key="5">
    <source>
        <dbReference type="ARBA" id="ARBA00022692"/>
    </source>
</evidence>
<feature type="transmembrane region" description="Helical" evidence="8">
    <location>
        <begin position="12"/>
        <end position="41"/>
    </location>
</feature>
<comment type="similarity">
    <text evidence="8">Belongs to the binding-protein-dependent transport system permease family.</text>
</comment>
<dbReference type="Gene3D" id="1.10.3720.10">
    <property type="entry name" value="MetI-like"/>
    <property type="match status" value="1"/>
</dbReference>
<evidence type="ECO:0000259" key="9">
    <source>
        <dbReference type="PROSITE" id="PS50928"/>
    </source>
</evidence>